<dbReference type="EMBL" id="JADAZL010000001">
    <property type="protein sequence ID" value="MBE2163003.1"/>
    <property type="molecule type" value="Genomic_DNA"/>
</dbReference>
<dbReference type="Gene3D" id="1.10.10.60">
    <property type="entry name" value="Homeodomain-like"/>
    <property type="match status" value="2"/>
</dbReference>
<evidence type="ECO:0000256" key="2">
    <source>
        <dbReference type="ARBA" id="ARBA00023125"/>
    </source>
</evidence>
<dbReference type="InterPro" id="IPR002818">
    <property type="entry name" value="DJ-1/PfpI"/>
</dbReference>
<accession>A0ABR9NEY0</accession>
<dbReference type="InterPro" id="IPR029062">
    <property type="entry name" value="Class_I_gatase-like"/>
</dbReference>
<dbReference type="Pfam" id="PF12833">
    <property type="entry name" value="HTH_18"/>
    <property type="match status" value="1"/>
</dbReference>
<feature type="domain" description="HTH araC/xylS-type" evidence="4">
    <location>
        <begin position="215"/>
        <end position="313"/>
    </location>
</feature>
<dbReference type="Proteomes" id="UP000619170">
    <property type="component" value="Unassembled WGS sequence"/>
</dbReference>
<dbReference type="SUPFAM" id="SSF52317">
    <property type="entry name" value="Class I glutamine amidotransferase-like"/>
    <property type="match status" value="1"/>
</dbReference>
<keyword evidence="6" id="KW-1185">Reference proteome</keyword>
<evidence type="ECO:0000259" key="4">
    <source>
        <dbReference type="PROSITE" id="PS01124"/>
    </source>
</evidence>
<keyword evidence="1" id="KW-0805">Transcription regulation</keyword>
<keyword evidence="3" id="KW-0804">Transcription</keyword>
<dbReference type="PANTHER" id="PTHR43130:SF3">
    <property type="entry name" value="HTH-TYPE TRANSCRIPTIONAL REGULATOR RV1931C"/>
    <property type="match status" value="1"/>
</dbReference>
<dbReference type="PROSITE" id="PS01124">
    <property type="entry name" value="HTH_ARAC_FAMILY_2"/>
    <property type="match status" value="1"/>
</dbReference>
<comment type="caution">
    <text evidence="5">The sequence shown here is derived from an EMBL/GenBank/DDBJ whole genome shotgun (WGS) entry which is preliminary data.</text>
</comment>
<dbReference type="CDD" id="cd03137">
    <property type="entry name" value="GATase1_AraC_1"/>
    <property type="match status" value="1"/>
</dbReference>
<proteinExistence type="predicted"/>
<dbReference type="RefSeq" id="WP_192833302.1">
    <property type="nucleotide sequence ID" value="NZ_JADAZL010000001.1"/>
</dbReference>
<dbReference type="SUPFAM" id="SSF46689">
    <property type="entry name" value="Homeodomain-like"/>
    <property type="match status" value="2"/>
</dbReference>
<name>A0ABR9NEY0_9GAMM</name>
<dbReference type="Pfam" id="PF01965">
    <property type="entry name" value="DJ-1_PfpI"/>
    <property type="match status" value="1"/>
</dbReference>
<dbReference type="SMART" id="SM00342">
    <property type="entry name" value="HTH_ARAC"/>
    <property type="match status" value="1"/>
</dbReference>
<gene>
    <name evidence="5" type="ORF">IIQ43_00470</name>
</gene>
<dbReference type="InterPro" id="IPR018060">
    <property type="entry name" value="HTH_AraC"/>
</dbReference>
<evidence type="ECO:0000313" key="5">
    <source>
        <dbReference type="EMBL" id="MBE2163003.1"/>
    </source>
</evidence>
<dbReference type="InterPro" id="IPR018062">
    <property type="entry name" value="HTH_AraC-typ_CS"/>
</dbReference>
<organism evidence="5 6">
    <name type="scientific">Acinetobacter oleivorans</name>
    <dbReference type="NCBI Taxonomy" id="1148157"/>
    <lineage>
        <taxon>Bacteria</taxon>
        <taxon>Pseudomonadati</taxon>
        <taxon>Pseudomonadota</taxon>
        <taxon>Gammaproteobacteria</taxon>
        <taxon>Moraxellales</taxon>
        <taxon>Moraxellaceae</taxon>
        <taxon>Acinetobacter</taxon>
    </lineage>
</organism>
<dbReference type="PROSITE" id="PS00041">
    <property type="entry name" value="HTH_ARAC_FAMILY_1"/>
    <property type="match status" value="1"/>
</dbReference>
<sequence>MSLPKVVLIVYPNITSFHFSVPQIIFSLELPDEGALFDLKIASSNGEIVKSDNNLRIHPDGGLELLESADILIVAGWSNLEMKPEAELTKALILAYQRGAKIVGLCYGAYVLAYAGLLNGKRAATHWLAEEDFSKKFPLIKLDNNALYIEDDRIVTSAGTGASLDCCLYLVREIYNSHIANKVARIMVIPPHREGGQAQFIEQAIPKTTHDSQINKLLDYLRENISNHHSIDELAEKLSMSRRTFTRHFYKATSMTFTAWLINERIRVARELLESTNLSIEQVSELSGFLNVTSFRQHFREKYQVSPHTWRKTFGDAVV</sequence>
<reference evidence="6" key="2">
    <citation type="submission" date="2023-07" db="EMBL/GenBank/DDBJ databases">
        <title>Acinetobacter oleivorans assembled AC1583.</title>
        <authorList>
            <person name="Yeo C.C."/>
        </authorList>
    </citation>
    <scope>NUCLEOTIDE SEQUENCE [LARGE SCALE GENOMIC DNA]</scope>
    <source>
        <strain evidence="6">AC1583</strain>
    </source>
</reference>
<protein>
    <submittedName>
        <fullName evidence="5">Helix-turn-helix domain-containing protein</fullName>
    </submittedName>
</protein>
<dbReference type="PANTHER" id="PTHR43130">
    <property type="entry name" value="ARAC-FAMILY TRANSCRIPTIONAL REGULATOR"/>
    <property type="match status" value="1"/>
</dbReference>
<evidence type="ECO:0000256" key="3">
    <source>
        <dbReference type="ARBA" id="ARBA00023163"/>
    </source>
</evidence>
<reference evidence="5 6" key="1">
    <citation type="submission" date="2020-10" db="EMBL/GenBank/DDBJ databases">
        <authorList>
            <person name="Mohd Rani F."/>
        </authorList>
    </citation>
    <scope>NUCLEOTIDE SEQUENCE [LARGE SCALE GENOMIC DNA]</scope>
    <source>
        <strain evidence="5 6">AC1583</strain>
    </source>
</reference>
<keyword evidence="2" id="KW-0238">DNA-binding</keyword>
<dbReference type="InterPro" id="IPR009057">
    <property type="entry name" value="Homeodomain-like_sf"/>
</dbReference>
<dbReference type="Gene3D" id="3.40.50.880">
    <property type="match status" value="1"/>
</dbReference>
<evidence type="ECO:0000313" key="6">
    <source>
        <dbReference type="Proteomes" id="UP000619170"/>
    </source>
</evidence>
<evidence type="ECO:0000256" key="1">
    <source>
        <dbReference type="ARBA" id="ARBA00023015"/>
    </source>
</evidence>
<dbReference type="InterPro" id="IPR052158">
    <property type="entry name" value="INH-QAR"/>
</dbReference>